<feature type="chain" id="PRO_5045049281" description="Apple domain-containing protein" evidence="4">
    <location>
        <begin position="27"/>
        <end position="1637"/>
    </location>
</feature>
<evidence type="ECO:0000256" key="1">
    <source>
        <dbReference type="ARBA" id="ARBA00022737"/>
    </source>
</evidence>
<keyword evidence="4" id="KW-0732">Signal</keyword>
<keyword evidence="2" id="KW-1015">Disulfide bond</keyword>
<feature type="region of interest" description="Disordered" evidence="3">
    <location>
        <begin position="979"/>
        <end position="1004"/>
    </location>
</feature>
<reference evidence="6 7" key="1">
    <citation type="journal article" date="2023" name="Plant Dis.">
        <title>First Report of Diplodia intermedia Causing Canker and Dieback Diseases on Apple Trees in Canada.</title>
        <authorList>
            <person name="Ellouze W."/>
            <person name="Ilyukhin E."/>
            <person name="Sulman M."/>
            <person name="Ali S."/>
        </authorList>
    </citation>
    <scope>NUCLEOTIDE SEQUENCE [LARGE SCALE GENOMIC DNA]</scope>
    <source>
        <strain evidence="6 7">M45-28</strain>
    </source>
</reference>
<evidence type="ECO:0000259" key="5">
    <source>
        <dbReference type="PROSITE" id="PS50948"/>
    </source>
</evidence>
<dbReference type="Pfam" id="PF22974">
    <property type="entry name" value="DUF7029"/>
    <property type="match status" value="1"/>
</dbReference>
<dbReference type="PROSITE" id="PS50948">
    <property type="entry name" value="PAN"/>
    <property type="match status" value="1"/>
</dbReference>
<sequence length="1637" mass="171001">MLCANMASLLSNPTLILGLLAAQSLAIPAPLPSATAAPAKRDELSCWDKVSDGHVFQATNAQWDIVCGTDYAGGDMGTSWVGSFEECIRDCDTTSGCLDVSFVWPNACYKKNVLGSASSVDSVWTAKKKSTGSSTNTPVSAALSCEGGASNGIKYTSAKGTFLVECGLDYAGGDMGSSSTASFEACIEDCASTDGCIDVSYVYGACYKKNVLNTGVAVDYVWSAKLVESDTDSSSSTATITSAATTATATATATAITCPGSNGTTTGMSTGGTYEILCAIDYAGGDFKEVDTPTFEECLEACDKNDGCVALSYVAPSCYLKNELTTPAAVSYVWGAVVKKAAKDLYAFPTVADQPLEAGATESMMGEPMTLESPPLATLGPVAPPGINMGGLKVLTPDPTTELWYNGDDDAMNDDDSGAVTVRLTIEYKYPSIVLDHSIYITGISCGGGVLTGTFTEQTPFLHAAEEWPSQAPILLISSESSCGNGAQNAFWLASSVAFDTGAMTFSAPGESVELADIYTNMDIDFGKIDYDTDADNGTASDDGTASCGSPSSPFLDDLPAVDCGADFDKALDDALGYYAANGAGQQVVLAAAGVPADDSENSLAKRGWFSSIIKAVAKVVVAVVKVVAVVVQAVAQVVVAVVQKAVEVVKVVVQAVVAVSIAVATQVAKLAVFIATGNYSNSLTLPVNLGPPASVLEESPWGTTGFKFYTYTPEEGGEKWEASAAALEKIQTELIGEADPEPGIELWCVDCGVRGKIVATGSISATPLSGLKKGSIGISGNMYAGVFLGVNAFTQWEKTVRKDLFVKGLPGWSIPGIVSLGPRLILAAQATISVEAEGQLLTGASLNWPNFQATLDFVDKSQSSQSGWTPELTKKFEAHGEVTATAALGLPVIVNFGINILNGVFEKGINLTDIPAITAEASFEVDFGTDRNQIGSDECEGIDWDISLTNEVRLDVSDGPGFTLKQWASPALASGCIGASRDSDDSDGGDDTATTTTDAPIPVPTVEDLSLRCPAAEGTTYTDANMLTYTIKCHTTAQNNDIAGSIQTTFDDCISWCGSISGCVAAVYVPGRTTENCYAKNLVGPTQSDAAWGYEIDLAVMNSPFTILSMIYADRDITAAAQNNIVQGNKLVINTNTISGWAGDPWGGNMKSIFLLYMYGAETRTWNSVDGQGTFTISPGAAYWPSQVAPGYGQQWGVYNLQIVAVMYGAQPITNFNVWAGIYYAARYVGQFQFTNGNFQWDTWPGVVKTGVIWYKDVETGAFYSMAVRENQWGGFAAVRARKRDLLEIGSAPYGNGTDSNSTMTTSSDISMSTPFLSSSSSSMLSSESETVTSTTDSDFPQMTPSGGVTVANGTSDSNSTTTASSEFPRMTPTTSSNSNSTDTEFAQLTVTNATDSSNSTTAEFPQLTLTNTTDSSSNSTSDFPQLTLTNTTDSSNSTTDFPQLSLTNSTTSGNSTANSTTTTDDINVAAFTITDTTDTLLVNAGTNGNLFLSVIGDTTDLSNLTTGSTFSGDASSATIFGDSSSRLLHYYPSVMSKTGASRLRLAAWDALPNGAKVINLTPIATGGVSMLMGIDADGAYFWPFFCGIKGQLNKVFLVSDPDAGAAALEAADMKFTVTGGEAYSCNPLALKAGAV</sequence>
<evidence type="ECO:0000313" key="6">
    <source>
        <dbReference type="EMBL" id="KAL1634867.1"/>
    </source>
</evidence>
<dbReference type="EMBL" id="JAKEKT020000124">
    <property type="protein sequence ID" value="KAL1634867.1"/>
    <property type="molecule type" value="Genomic_DNA"/>
</dbReference>
<dbReference type="Pfam" id="PF14295">
    <property type="entry name" value="PAN_4"/>
    <property type="match status" value="4"/>
</dbReference>
<keyword evidence="7" id="KW-1185">Reference proteome</keyword>
<evidence type="ECO:0000256" key="4">
    <source>
        <dbReference type="SAM" id="SignalP"/>
    </source>
</evidence>
<protein>
    <recommendedName>
        <fullName evidence="5">Apple domain-containing protein</fullName>
    </recommendedName>
</protein>
<accession>A0ABR3T684</accession>
<feature type="compositionally biased region" description="Low complexity" evidence="3">
    <location>
        <begin position="1356"/>
        <end position="1383"/>
    </location>
</feature>
<dbReference type="InterPro" id="IPR003609">
    <property type="entry name" value="Pan_app"/>
</dbReference>
<keyword evidence="1" id="KW-0677">Repeat</keyword>
<feature type="domain" description="Apple" evidence="5">
    <location>
        <begin position="258"/>
        <end position="350"/>
    </location>
</feature>
<dbReference type="Proteomes" id="UP001521184">
    <property type="component" value="Unassembled WGS sequence"/>
</dbReference>
<feature type="compositionally biased region" description="Low complexity" evidence="3">
    <location>
        <begin position="1391"/>
        <end position="1463"/>
    </location>
</feature>
<dbReference type="InterPro" id="IPR054293">
    <property type="entry name" value="DUF7029"/>
</dbReference>
<dbReference type="SMART" id="SM00223">
    <property type="entry name" value="APPLE"/>
    <property type="match status" value="1"/>
</dbReference>
<dbReference type="PANTHER" id="PTHR33946">
    <property type="match status" value="1"/>
</dbReference>
<dbReference type="Gene3D" id="3.50.4.10">
    <property type="entry name" value="Hepatocyte Growth Factor"/>
    <property type="match status" value="1"/>
</dbReference>
<proteinExistence type="predicted"/>
<evidence type="ECO:0000256" key="2">
    <source>
        <dbReference type="ARBA" id="ARBA00023157"/>
    </source>
</evidence>
<feature type="signal peptide" evidence="4">
    <location>
        <begin position="1"/>
        <end position="26"/>
    </location>
</feature>
<gene>
    <name evidence="6" type="ORF">SLS58_010496</name>
</gene>
<evidence type="ECO:0000313" key="7">
    <source>
        <dbReference type="Proteomes" id="UP001521184"/>
    </source>
</evidence>
<dbReference type="PANTHER" id="PTHR33946:SF4">
    <property type="entry name" value="COAGULATION FACTOR XI"/>
    <property type="match status" value="1"/>
</dbReference>
<evidence type="ECO:0000256" key="3">
    <source>
        <dbReference type="SAM" id="MobiDB-lite"/>
    </source>
</evidence>
<dbReference type="InterPro" id="IPR000177">
    <property type="entry name" value="Apple"/>
</dbReference>
<feature type="region of interest" description="Disordered" evidence="3">
    <location>
        <begin position="1291"/>
        <end position="1463"/>
    </location>
</feature>
<name>A0ABR3T684_9PEZI</name>
<comment type="caution">
    <text evidence="6">The sequence shown here is derived from an EMBL/GenBank/DDBJ whole genome shotgun (WGS) entry which is preliminary data.</text>
</comment>
<organism evidence="6 7">
    <name type="scientific">Diplodia intermedia</name>
    <dbReference type="NCBI Taxonomy" id="856260"/>
    <lineage>
        <taxon>Eukaryota</taxon>
        <taxon>Fungi</taxon>
        <taxon>Dikarya</taxon>
        <taxon>Ascomycota</taxon>
        <taxon>Pezizomycotina</taxon>
        <taxon>Dothideomycetes</taxon>
        <taxon>Dothideomycetes incertae sedis</taxon>
        <taxon>Botryosphaeriales</taxon>
        <taxon>Botryosphaeriaceae</taxon>
        <taxon>Diplodia</taxon>
    </lineage>
</organism>
<feature type="compositionally biased region" description="Low complexity" evidence="3">
    <location>
        <begin position="1296"/>
        <end position="1341"/>
    </location>
</feature>